<dbReference type="SMART" id="SM00645">
    <property type="entry name" value="Pept_C1"/>
    <property type="match status" value="1"/>
</dbReference>
<reference evidence="7 8" key="1">
    <citation type="journal article" date="2020" name="IScience">
        <title>Genome Sequencing of the Endangered Kingdonia uniflora (Circaeasteraceae, Ranunculales) Reveals Potential Mechanisms of Evolutionary Specialization.</title>
        <authorList>
            <person name="Sun Y."/>
            <person name="Deng T."/>
            <person name="Zhang A."/>
            <person name="Moore M.J."/>
            <person name="Landis J.B."/>
            <person name="Lin N."/>
            <person name="Zhang H."/>
            <person name="Zhang X."/>
            <person name="Huang J."/>
            <person name="Zhang X."/>
            <person name="Sun H."/>
            <person name="Wang H."/>
        </authorList>
    </citation>
    <scope>NUCLEOTIDE SEQUENCE [LARGE SCALE GENOMIC DNA]</scope>
    <source>
        <strain evidence="7">TB1705</strain>
        <tissue evidence="7">Leaf</tissue>
    </source>
</reference>
<keyword evidence="2" id="KW-0645">Protease</keyword>
<keyword evidence="3" id="KW-0378">Hydrolase</keyword>
<evidence type="ECO:0000313" key="8">
    <source>
        <dbReference type="Proteomes" id="UP000541444"/>
    </source>
</evidence>
<evidence type="ECO:0000259" key="6">
    <source>
        <dbReference type="SMART" id="SM00645"/>
    </source>
</evidence>
<dbReference type="Gene3D" id="3.90.70.10">
    <property type="entry name" value="Cysteine proteinases"/>
    <property type="match status" value="1"/>
</dbReference>
<name>A0A7J7MQ91_9MAGN</name>
<protein>
    <recommendedName>
        <fullName evidence="6">Peptidase C1A papain C-terminal domain-containing protein</fullName>
    </recommendedName>
</protein>
<evidence type="ECO:0000256" key="5">
    <source>
        <dbReference type="ARBA" id="ARBA00023157"/>
    </source>
</evidence>
<dbReference type="AlphaFoldDB" id="A0A7J7MQ91"/>
<dbReference type="InterPro" id="IPR039417">
    <property type="entry name" value="Peptidase_C1A_papain-like"/>
</dbReference>
<sequence>MKSSEQFIQDHPREQYLNETRQSKSFMYEDVTQPLPSSVDWRERGAVNGIKDQGSCGSCWAFSTIASVEGINQIRSGDLVSLSEQKLVDCDKKVNEGCNGGLMDYAFQFIVENGGISSEGDYPYTERDNKCDITKKKTVSVTIDGYEDIPANSDESLLKAVSHQPVSVAIEAGVPYFQFYWKGVFSRTCGTDLDHGVAIVGYGVSEGNKYWIVKNSWGSDRGEDGYIKMQRNRAREGLCGINKMASYPIKSGPSPFKNQMTPISASPFR</sequence>
<dbReference type="Proteomes" id="UP000541444">
    <property type="component" value="Unassembled WGS sequence"/>
</dbReference>
<dbReference type="InterPro" id="IPR025660">
    <property type="entry name" value="Pept_his_AS"/>
</dbReference>
<dbReference type="InterPro" id="IPR038765">
    <property type="entry name" value="Papain-like_cys_pep_sf"/>
</dbReference>
<dbReference type="FunFam" id="3.90.70.10:FF:000138">
    <property type="entry name" value="Cruzipain"/>
    <property type="match status" value="1"/>
</dbReference>
<comment type="caution">
    <text evidence="7">The sequence shown here is derived from an EMBL/GenBank/DDBJ whole genome shotgun (WGS) entry which is preliminary data.</text>
</comment>
<proteinExistence type="inferred from homology"/>
<evidence type="ECO:0000256" key="3">
    <source>
        <dbReference type="ARBA" id="ARBA00022801"/>
    </source>
</evidence>
<dbReference type="InterPro" id="IPR000668">
    <property type="entry name" value="Peptidase_C1A_C"/>
</dbReference>
<evidence type="ECO:0000256" key="4">
    <source>
        <dbReference type="ARBA" id="ARBA00022807"/>
    </source>
</evidence>
<evidence type="ECO:0000256" key="1">
    <source>
        <dbReference type="ARBA" id="ARBA00008455"/>
    </source>
</evidence>
<dbReference type="CDD" id="cd02248">
    <property type="entry name" value="Peptidase_C1A"/>
    <property type="match status" value="1"/>
</dbReference>
<dbReference type="GO" id="GO:0008234">
    <property type="term" value="F:cysteine-type peptidase activity"/>
    <property type="evidence" value="ECO:0007669"/>
    <property type="project" value="UniProtKB-KW"/>
</dbReference>
<gene>
    <name evidence="7" type="ORF">GIB67_000418</name>
</gene>
<dbReference type="PRINTS" id="PR00705">
    <property type="entry name" value="PAPAIN"/>
</dbReference>
<evidence type="ECO:0000313" key="7">
    <source>
        <dbReference type="EMBL" id="KAF6156878.1"/>
    </source>
</evidence>
<dbReference type="SUPFAM" id="SSF54001">
    <property type="entry name" value="Cysteine proteinases"/>
    <property type="match status" value="1"/>
</dbReference>
<accession>A0A7J7MQ91</accession>
<keyword evidence="8" id="KW-1185">Reference proteome</keyword>
<dbReference type="GO" id="GO:0006508">
    <property type="term" value="P:proteolysis"/>
    <property type="evidence" value="ECO:0007669"/>
    <property type="project" value="UniProtKB-KW"/>
</dbReference>
<dbReference type="PROSITE" id="PS00139">
    <property type="entry name" value="THIOL_PROTEASE_CYS"/>
    <property type="match status" value="1"/>
</dbReference>
<keyword evidence="4" id="KW-0788">Thiol protease</keyword>
<dbReference type="EMBL" id="JACGCM010001293">
    <property type="protein sequence ID" value="KAF6156878.1"/>
    <property type="molecule type" value="Genomic_DNA"/>
</dbReference>
<dbReference type="InterPro" id="IPR013128">
    <property type="entry name" value="Peptidase_C1A"/>
</dbReference>
<keyword evidence="5" id="KW-1015">Disulfide bond</keyword>
<dbReference type="OrthoDB" id="10253408at2759"/>
<dbReference type="InterPro" id="IPR000169">
    <property type="entry name" value="Pept_cys_AS"/>
</dbReference>
<evidence type="ECO:0000256" key="2">
    <source>
        <dbReference type="ARBA" id="ARBA00022670"/>
    </source>
</evidence>
<dbReference type="PROSITE" id="PS00639">
    <property type="entry name" value="THIOL_PROTEASE_HIS"/>
    <property type="match status" value="1"/>
</dbReference>
<organism evidence="7 8">
    <name type="scientific">Kingdonia uniflora</name>
    <dbReference type="NCBI Taxonomy" id="39325"/>
    <lineage>
        <taxon>Eukaryota</taxon>
        <taxon>Viridiplantae</taxon>
        <taxon>Streptophyta</taxon>
        <taxon>Embryophyta</taxon>
        <taxon>Tracheophyta</taxon>
        <taxon>Spermatophyta</taxon>
        <taxon>Magnoliopsida</taxon>
        <taxon>Ranunculales</taxon>
        <taxon>Circaeasteraceae</taxon>
        <taxon>Kingdonia</taxon>
    </lineage>
</organism>
<feature type="domain" description="Peptidase C1A papain C-terminal" evidence="6">
    <location>
        <begin position="35"/>
        <end position="249"/>
    </location>
</feature>
<comment type="similarity">
    <text evidence="1">Belongs to the peptidase C1 family.</text>
</comment>
<dbReference type="Pfam" id="PF00112">
    <property type="entry name" value="Peptidase_C1"/>
    <property type="match status" value="1"/>
</dbReference>
<dbReference type="PANTHER" id="PTHR12411">
    <property type="entry name" value="CYSTEINE PROTEASE FAMILY C1-RELATED"/>
    <property type="match status" value="1"/>
</dbReference>